<sequence length="186" mass="20317">MNKSALRMVQSLLLVISLGAGLFVTAALANEARSVSLHAAPPNFFNFLYKHDSSGSIFATNGGWISGGEADVIVSFSKDENDKAFVPAILLSTFERVIPMDEAHIYSIPQKVFGESLNSDVIFILETNVYKRLEGYGVDVPSESGQGPFYSCFTAGIVERVYLGLAEKRNDKEIAELCLQWINDVG</sequence>
<dbReference type="Proteomes" id="UP000478892">
    <property type="component" value="Unassembled WGS sequence"/>
</dbReference>
<organism evidence="1 2">
    <name type="scientific">Parasedimentitalea huanghaiensis</name>
    <dbReference type="NCBI Taxonomy" id="2682100"/>
    <lineage>
        <taxon>Bacteria</taxon>
        <taxon>Pseudomonadati</taxon>
        <taxon>Pseudomonadota</taxon>
        <taxon>Alphaproteobacteria</taxon>
        <taxon>Rhodobacterales</taxon>
        <taxon>Paracoccaceae</taxon>
        <taxon>Parasedimentitalea</taxon>
    </lineage>
</organism>
<protein>
    <submittedName>
        <fullName evidence="1">Uncharacterized protein</fullName>
    </submittedName>
</protein>
<proteinExistence type="predicted"/>
<evidence type="ECO:0000313" key="1">
    <source>
        <dbReference type="EMBL" id="MVO17722.1"/>
    </source>
</evidence>
<dbReference type="AlphaFoldDB" id="A0A6L6WQ88"/>
<reference evidence="1 2" key="1">
    <citation type="submission" date="2019-12" db="EMBL/GenBank/DDBJ databases">
        <authorList>
            <person name="Zhang Y.-J."/>
        </authorList>
    </citation>
    <scope>NUCLEOTIDE SEQUENCE [LARGE SCALE GENOMIC DNA]</scope>
    <source>
        <strain evidence="1 2">CY05</strain>
    </source>
</reference>
<name>A0A6L6WQ88_9RHOB</name>
<gene>
    <name evidence="1" type="ORF">GO984_18050</name>
</gene>
<dbReference type="EMBL" id="WQLV01000013">
    <property type="protein sequence ID" value="MVO17722.1"/>
    <property type="molecule type" value="Genomic_DNA"/>
</dbReference>
<accession>A0A6L6WQ88</accession>
<keyword evidence="2" id="KW-1185">Reference proteome</keyword>
<evidence type="ECO:0000313" key="2">
    <source>
        <dbReference type="Proteomes" id="UP000478892"/>
    </source>
</evidence>
<dbReference type="RefSeq" id="WP_157023991.1">
    <property type="nucleotide sequence ID" value="NZ_WQLV01000013.1"/>
</dbReference>
<comment type="caution">
    <text evidence="1">The sequence shown here is derived from an EMBL/GenBank/DDBJ whole genome shotgun (WGS) entry which is preliminary data.</text>
</comment>